<gene>
    <name evidence="2" type="ORF">ACFQS8_14970</name>
</gene>
<dbReference type="SUPFAM" id="SSF50346">
    <property type="entry name" value="PRC-barrel domain"/>
    <property type="match status" value="1"/>
</dbReference>
<dbReference type="InterPro" id="IPR011033">
    <property type="entry name" value="PRC_barrel-like_sf"/>
</dbReference>
<feature type="domain" description="PRC-barrel" evidence="1">
    <location>
        <begin position="7"/>
        <end position="74"/>
    </location>
</feature>
<name>A0ABW2IPN0_9PROT</name>
<evidence type="ECO:0000313" key="2">
    <source>
        <dbReference type="EMBL" id="MFC7292924.1"/>
    </source>
</evidence>
<protein>
    <submittedName>
        <fullName evidence="2">PRC-barrel domain-containing protein</fullName>
    </submittedName>
</protein>
<accession>A0ABW2IPN0</accession>
<comment type="caution">
    <text evidence="2">The sequence shown here is derived from an EMBL/GenBank/DDBJ whole genome shotgun (WGS) entry which is preliminary data.</text>
</comment>
<proteinExistence type="predicted"/>
<dbReference type="PANTHER" id="PTHR36505:SF1">
    <property type="entry name" value="BLR1072 PROTEIN"/>
    <property type="match status" value="1"/>
</dbReference>
<dbReference type="Pfam" id="PF05239">
    <property type="entry name" value="PRC"/>
    <property type="match status" value="1"/>
</dbReference>
<dbReference type="EMBL" id="JBHTBR010000009">
    <property type="protein sequence ID" value="MFC7292924.1"/>
    <property type="molecule type" value="Genomic_DNA"/>
</dbReference>
<evidence type="ECO:0000313" key="3">
    <source>
        <dbReference type="Proteomes" id="UP001596492"/>
    </source>
</evidence>
<dbReference type="PANTHER" id="PTHR36505">
    <property type="entry name" value="BLR1072 PROTEIN"/>
    <property type="match status" value="1"/>
</dbReference>
<evidence type="ECO:0000259" key="1">
    <source>
        <dbReference type="Pfam" id="PF05239"/>
    </source>
</evidence>
<sequence>MTYLLSSSSIASDSVRNTQGEDLGSIKDLMIDPNSGEVVYAILSFGGFLGLGDKYFAVPFNQLKVDRDNKCMVLQVAKDRLENAPGFDKDNWPDFADTRFLNEINSYYTY</sequence>
<organism evidence="2 3">
    <name type="scientific">Hirschia litorea</name>
    <dbReference type="NCBI Taxonomy" id="1199156"/>
    <lineage>
        <taxon>Bacteria</taxon>
        <taxon>Pseudomonadati</taxon>
        <taxon>Pseudomonadota</taxon>
        <taxon>Alphaproteobacteria</taxon>
        <taxon>Hyphomonadales</taxon>
        <taxon>Hyphomonadaceae</taxon>
        <taxon>Hirschia</taxon>
    </lineage>
</organism>
<reference evidence="3" key="1">
    <citation type="journal article" date="2019" name="Int. J. Syst. Evol. Microbiol.">
        <title>The Global Catalogue of Microorganisms (GCM) 10K type strain sequencing project: providing services to taxonomists for standard genome sequencing and annotation.</title>
        <authorList>
            <consortium name="The Broad Institute Genomics Platform"/>
            <consortium name="The Broad Institute Genome Sequencing Center for Infectious Disease"/>
            <person name="Wu L."/>
            <person name="Ma J."/>
        </authorList>
    </citation>
    <scope>NUCLEOTIDE SEQUENCE [LARGE SCALE GENOMIC DNA]</scope>
    <source>
        <strain evidence="3">CCUG 51308</strain>
    </source>
</reference>
<dbReference type="InterPro" id="IPR027275">
    <property type="entry name" value="PRC-brl_dom"/>
</dbReference>
<keyword evidence="3" id="KW-1185">Reference proteome</keyword>
<dbReference type="Gene3D" id="2.30.30.240">
    <property type="entry name" value="PRC-barrel domain"/>
    <property type="match status" value="1"/>
</dbReference>
<dbReference type="RefSeq" id="WP_382168856.1">
    <property type="nucleotide sequence ID" value="NZ_JBHTBR010000009.1"/>
</dbReference>
<dbReference type="Proteomes" id="UP001596492">
    <property type="component" value="Unassembled WGS sequence"/>
</dbReference>